<proteinExistence type="predicted"/>
<protein>
    <submittedName>
        <fullName evidence="2">Uncharacterized protein</fullName>
    </submittedName>
</protein>
<evidence type="ECO:0000313" key="2">
    <source>
        <dbReference type="EMBL" id="CAA9261877.1"/>
    </source>
</evidence>
<dbReference type="AlphaFoldDB" id="A0A6J4IXT8"/>
<dbReference type="EMBL" id="CADCTQ010000225">
    <property type="protein sequence ID" value="CAA9261877.1"/>
    <property type="molecule type" value="Genomic_DNA"/>
</dbReference>
<gene>
    <name evidence="2" type="ORF">AVDCRST_MAG56-2582</name>
</gene>
<organism evidence="2">
    <name type="scientific">uncultured Cytophagales bacterium</name>
    <dbReference type="NCBI Taxonomy" id="158755"/>
    <lineage>
        <taxon>Bacteria</taxon>
        <taxon>Pseudomonadati</taxon>
        <taxon>Bacteroidota</taxon>
        <taxon>Sphingobacteriia</taxon>
        <taxon>Sphingobacteriales</taxon>
        <taxon>environmental samples</taxon>
    </lineage>
</organism>
<sequence length="37" mass="4200">MAGMRDGLVTMEEKWKNGGRRGTYGRQVKCGNKRSIQ</sequence>
<name>A0A6J4IXT8_9SPHI</name>
<evidence type="ECO:0000256" key="1">
    <source>
        <dbReference type="SAM" id="MobiDB-lite"/>
    </source>
</evidence>
<reference evidence="2" key="1">
    <citation type="submission" date="2020-02" db="EMBL/GenBank/DDBJ databases">
        <authorList>
            <person name="Meier V. D."/>
        </authorList>
    </citation>
    <scope>NUCLEOTIDE SEQUENCE</scope>
    <source>
        <strain evidence="2">AVDCRST_MAG56</strain>
    </source>
</reference>
<accession>A0A6J4IXT8</accession>
<feature type="region of interest" description="Disordered" evidence="1">
    <location>
        <begin position="1"/>
        <end position="37"/>
    </location>
</feature>